<evidence type="ECO:0000256" key="13">
    <source>
        <dbReference type="ARBA" id="ARBA00023204"/>
    </source>
</evidence>
<dbReference type="SUPFAM" id="SSF52540">
    <property type="entry name" value="P-loop containing nucleoside triphosphate hydrolases"/>
    <property type="match status" value="2"/>
</dbReference>
<evidence type="ECO:0000256" key="15">
    <source>
        <dbReference type="ARBA" id="ARBA00023242"/>
    </source>
</evidence>
<dbReference type="Pfam" id="PF08072">
    <property type="entry name" value="BDHCT"/>
    <property type="match status" value="1"/>
</dbReference>
<dbReference type="NCBIfam" id="TIGR00614">
    <property type="entry name" value="recQ_fam"/>
    <property type="match status" value="1"/>
</dbReference>
<dbReference type="InterPro" id="IPR032284">
    <property type="entry name" value="RecQ_Zn-bd"/>
</dbReference>
<dbReference type="GO" id="GO:0046872">
    <property type="term" value="F:metal ion binding"/>
    <property type="evidence" value="ECO:0007669"/>
    <property type="project" value="UniProtKB-KW"/>
</dbReference>
<dbReference type="InterPro" id="IPR018982">
    <property type="entry name" value="RQC_domain"/>
</dbReference>
<evidence type="ECO:0000313" key="26">
    <source>
        <dbReference type="Proteomes" id="UP000694400"/>
    </source>
</evidence>
<feature type="chain" id="PRO_5033990169" description="RecQ-like DNA helicase BLM" evidence="21">
    <location>
        <begin position="22"/>
        <end position="1156"/>
    </location>
</feature>
<dbReference type="PANTHER" id="PTHR13710">
    <property type="entry name" value="DNA HELICASE RECQ FAMILY MEMBER"/>
    <property type="match status" value="1"/>
</dbReference>
<evidence type="ECO:0000256" key="8">
    <source>
        <dbReference type="ARBA" id="ARBA00022801"/>
    </source>
</evidence>
<keyword evidence="14" id="KW-0413">Isomerase</keyword>
<dbReference type="InterPro" id="IPR027417">
    <property type="entry name" value="P-loop_NTPase"/>
</dbReference>
<evidence type="ECO:0000256" key="16">
    <source>
        <dbReference type="ARBA" id="ARBA00034617"/>
    </source>
</evidence>
<feature type="domain" description="Helicase C-terminal" evidence="24">
    <location>
        <begin position="619"/>
        <end position="766"/>
    </location>
</feature>
<dbReference type="GO" id="GO:0016818">
    <property type="term" value="F:hydrolase activity, acting on acid anhydrides, in phosphorus-containing anhydrides"/>
    <property type="evidence" value="ECO:0007669"/>
    <property type="project" value="InterPro"/>
</dbReference>
<dbReference type="GO" id="GO:0005694">
    <property type="term" value="C:chromosome"/>
    <property type="evidence" value="ECO:0007669"/>
    <property type="project" value="TreeGrafter"/>
</dbReference>
<keyword evidence="8" id="KW-0378">Hydrolase</keyword>
<reference evidence="25" key="3">
    <citation type="submission" date="2025-09" db="UniProtKB">
        <authorList>
            <consortium name="Ensembl"/>
        </authorList>
    </citation>
    <scope>IDENTIFICATION</scope>
</reference>
<evidence type="ECO:0000256" key="14">
    <source>
        <dbReference type="ARBA" id="ARBA00023235"/>
    </source>
</evidence>
<dbReference type="InterPro" id="IPR036390">
    <property type="entry name" value="WH_DNA-bd_sf"/>
</dbReference>
<evidence type="ECO:0000256" key="6">
    <source>
        <dbReference type="ARBA" id="ARBA00022741"/>
    </source>
</evidence>
<reference evidence="25" key="2">
    <citation type="submission" date="2025-08" db="UniProtKB">
        <authorList>
            <consortium name="Ensembl"/>
        </authorList>
    </citation>
    <scope>IDENTIFICATION</scope>
</reference>
<dbReference type="InterPro" id="IPR002464">
    <property type="entry name" value="DNA/RNA_helicase_DEAH_CS"/>
</dbReference>
<dbReference type="Pfam" id="PF00271">
    <property type="entry name" value="Helicase_C"/>
    <property type="match status" value="1"/>
</dbReference>
<keyword evidence="4" id="KW-0235">DNA replication</keyword>
<keyword evidence="13" id="KW-0234">DNA repair</keyword>
<dbReference type="Gene3D" id="1.10.150.80">
    <property type="entry name" value="HRDC domain"/>
    <property type="match status" value="1"/>
</dbReference>
<dbReference type="Ensembl" id="ENSAPLT00020018091.1">
    <property type="protein sequence ID" value="ENSAPLP00020016753.1"/>
    <property type="gene ID" value="ENSAPLG00020012004.1"/>
</dbReference>
<dbReference type="GO" id="GO:0000723">
    <property type="term" value="P:telomere maintenance"/>
    <property type="evidence" value="ECO:0007669"/>
    <property type="project" value="TreeGrafter"/>
</dbReference>
<dbReference type="EC" id="5.6.2.4" evidence="17"/>
<evidence type="ECO:0000256" key="18">
    <source>
        <dbReference type="ARBA" id="ARBA00044542"/>
    </source>
</evidence>
<feature type="domain" description="Helicase ATP-binding" evidence="23">
    <location>
        <begin position="418"/>
        <end position="593"/>
    </location>
</feature>
<feature type="region of interest" description="Disordered" evidence="20">
    <location>
        <begin position="34"/>
        <end position="55"/>
    </location>
</feature>
<name>A0A8B9ZGH3_ANAPL</name>
<comment type="similarity">
    <text evidence="3">Belongs to the helicase family. RecQ subfamily.</text>
</comment>
<dbReference type="InterPro" id="IPR002121">
    <property type="entry name" value="HRDC_dom"/>
</dbReference>
<feature type="compositionally biased region" description="Basic residues" evidence="20">
    <location>
        <begin position="1066"/>
        <end position="1084"/>
    </location>
</feature>
<dbReference type="Pfam" id="PF00270">
    <property type="entry name" value="DEAD"/>
    <property type="match status" value="1"/>
</dbReference>
<dbReference type="Pfam" id="PF16204">
    <property type="entry name" value="BDHCT_assoc"/>
    <property type="match status" value="1"/>
</dbReference>
<keyword evidence="15" id="KW-0539">Nucleus</keyword>
<evidence type="ECO:0000256" key="20">
    <source>
        <dbReference type="SAM" id="MobiDB-lite"/>
    </source>
</evidence>
<evidence type="ECO:0000256" key="19">
    <source>
        <dbReference type="ARBA" id="ARBA00073450"/>
    </source>
</evidence>
<evidence type="ECO:0000256" key="11">
    <source>
        <dbReference type="ARBA" id="ARBA00022840"/>
    </source>
</evidence>
<dbReference type="InterPro" id="IPR012532">
    <property type="entry name" value="BDHCT"/>
</dbReference>
<proteinExistence type="inferred from homology"/>
<evidence type="ECO:0000259" key="22">
    <source>
        <dbReference type="PROSITE" id="PS50967"/>
    </source>
</evidence>
<sequence length="1156" mass="129876">MANSFFLYSIVFLFIPERVFSVSQQYQYVSLSATNDKSGGSQKLSNSEKNSQPEVDEISNELLANIELEEDDYLDVVPPSPEEELPSFSPSVLAMVCNFLFSDGSQITWDTKKIALLFAEVCSVLADEGPHLEQELYSVMDDICKLVDAIPIHELKSLSCAKELLQQRDLRFVRNSPKSTNLSSMLSRTVNSSNFSTENNQTLDDLATSYVSKQTAQEIVCLETAELSSSKLNSKDRTSLSHPSEMSFNNSWCEKTVVRNGEHWHLPERPITSTALKGPSKAPAGTPASECLDVNDPDFDLDNFDIDDFDEGWEENPVTVSAPETPSTPLYQPLREGPPAKSLLSKIISTAKGSPLVSNPVAPKSSFLTATKNQTVANLKLYNKRFRGMKFSHSEEMMTIFHRKFGLHTFRTNQLEAINAALLGEDCFILMPTGGGKSLCYQLPACVSAGVTIVISPLRSLIIDQVQKLNTLDIAATYLTGDRTDTDASNIYMQLSKKDPIIKLLYVTPEKVCASNRLMAALENLYNRKLLARFVIDEAHCVSQWGHDFRKDYKRLNMLRKKFRSVPMMALTATANPRVQKDIQNQLEMLRPQVFTMSFNRHNLKYDVLPKKPKRVAMDCLEWIKKYHPHDSGIIYCLSRHECDTTAAILQKEGLSALAYHAGLTDSNRDLVQKKWINQEGCQVICATIAFGMGIDKPDVRYVIHASLPKSVEGYYQESGRAGRDGEMSHCLLFYSYSDVTRLRRLILMEKDGNSHTRETHFNNLYSMVHYCENVVDCRRIQLLAYFGETNFNPNFCKDHPEVICDNCSRKKDYKSRNVTEEVKSIIRFVQQHCGQMRGMNAKRNAGSGRYTLNMMVDIFLGTKSAKIQSGIFGNGAAYSRHNVERLFRKLVLDKILDEDLYITANDQAVAYVILGERAQAVLNGSLQVEFHETESASAIRKQRASVTKMSQREEMVKKCLSELTDTCKTLGKVFDVHYFNIFSTSTLKKIAETLSSDVEVLLQIDGVTEDKLEKYGAEIIKVMDKYSEWTVPVDTAAGSTGTPESEEEAGDVVTTSSYFCNNANQRRKRKRPPNFRESKKKKTSSAGSQQFRPKGGYSKYRRTKKPSNSKTPPSSGYSSASYSVSATQGTVGKLGIMAPPKPKNRQFLQPSYSLL</sequence>
<dbReference type="GO" id="GO:0006260">
    <property type="term" value="P:DNA replication"/>
    <property type="evidence" value="ECO:0007669"/>
    <property type="project" value="UniProtKB-KW"/>
</dbReference>
<keyword evidence="9" id="KW-0347">Helicase</keyword>
<dbReference type="GO" id="GO:0003677">
    <property type="term" value="F:DNA binding"/>
    <property type="evidence" value="ECO:0007669"/>
    <property type="project" value="UniProtKB-KW"/>
</dbReference>
<dbReference type="Proteomes" id="UP000694400">
    <property type="component" value="Chromosome 12"/>
</dbReference>
<feature type="region of interest" description="Disordered" evidence="20">
    <location>
        <begin position="272"/>
        <end position="293"/>
    </location>
</feature>
<comment type="cofactor">
    <cofactor evidence="1">
        <name>Zn(2+)</name>
        <dbReference type="ChEBI" id="CHEBI:29105"/>
    </cofactor>
</comment>
<dbReference type="PANTHER" id="PTHR13710:SF153">
    <property type="entry name" value="RECQ-LIKE DNA HELICASE BLM"/>
    <property type="match status" value="1"/>
</dbReference>
<dbReference type="InterPro" id="IPR032439">
    <property type="entry name" value="BDHCT_assoc"/>
</dbReference>
<feature type="signal peptide" evidence="21">
    <location>
        <begin position="1"/>
        <end position="21"/>
    </location>
</feature>
<dbReference type="Pfam" id="PF09382">
    <property type="entry name" value="RQC"/>
    <property type="match status" value="1"/>
</dbReference>
<dbReference type="InterPro" id="IPR010997">
    <property type="entry name" value="HRDC-like_sf"/>
</dbReference>
<evidence type="ECO:0000256" key="3">
    <source>
        <dbReference type="ARBA" id="ARBA00005446"/>
    </source>
</evidence>
<evidence type="ECO:0000256" key="5">
    <source>
        <dbReference type="ARBA" id="ARBA00022723"/>
    </source>
</evidence>
<protein>
    <recommendedName>
        <fullName evidence="19">RecQ-like DNA helicase BLM</fullName>
        <ecNumber evidence="17">5.6.2.4</ecNumber>
    </recommendedName>
    <alternativeName>
        <fullName evidence="18">DNA 3'-5' helicase BLM</fullName>
    </alternativeName>
</protein>
<dbReference type="InterPro" id="IPR004589">
    <property type="entry name" value="DNA_helicase_ATP-dep_RecQ"/>
</dbReference>
<keyword evidence="21" id="KW-0732">Signal</keyword>
<dbReference type="FunFam" id="1.10.150.80:FF:000003">
    <property type="entry name" value="Bloom syndrome RecQ-like helicase"/>
    <property type="match status" value="1"/>
</dbReference>
<dbReference type="InterPro" id="IPR001650">
    <property type="entry name" value="Helicase_C-like"/>
</dbReference>
<evidence type="ECO:0000259" key="23">
    <source>
        <dbReference type="PROSITE" id="PS51192"/>
    </source>
</evidence>
<dbReference type="Gene3D" id="1.10.10.10">
    <property type="entry name" value="Winged helix-like DNA-binding domain superfamily/Winged helix DNA-binding domain"/>
    <property type="match status" value="1"/>
</dbReference>
<dbReference type="Pfam" id="PF00570">
    <property type="entry name" value="HRDC"/>
    <property type="match status" value="1"/>
</dbReference>
<evidence type="ECO:0000256" key="17">
    <source>
        <dbReference type="ARBA" id="ARBA00034808"/>
    </source>
</evidence>
<feature type="compositionally biased region" description="Polar residues" evidence="20">
    <location>
        <begin position="1147"/>
        <end position="1156"/>
    </location>
</feature>
<dbReference type="CDD" id="cd18016">
    <property type="entry name" value="DEXHc_RecQ2_BLM"/>
    <property type="match status" value="1"/>
</dbReference>
<dbReference type="SMART" id="SM00490">
    <property type="entry name" value="HELICc"/>
    <property type="match status" value="1"/>
</dbReference>
<dbReference type="AlphaFoldDB" id="A0A8B9ZGH3"/>
<dbReference type="GO" id="GO:0043138">
    <property type="term" value="F:3'-5' DNA helicase activity"/>
    <property type="evidence" value="ECO:0007669"/>
    <property type="project" value="UniProtKB-EC"/>
</dbReference>
<dbReference type="InterPro" id="IPR011545">
    <property type="entry name" value="DEAD/DEAH_box_helicase_dom"/>
</dbReference>
<keyword evidence="10" id="KW-0862">Zinc</keyword>
<evidence type="ECO:0000259" key="24">
    <source>
        <dbReference type="PROSITE" id="PS51194"/>
    </source>
</evidence>
<dbReference type="PROSITE" id="PS51194">
    <property type="entry name" value="HELICASE_CTER"/>
    <property type="match status" value="1"/>
</dbReference>
<dbReference type="FunFam" id="3.40.50.300:FF:000340">
    <property type="entry name" value="Bloom syndrome, RecQ helicase"/>
    <property type="match status" value="1"/>
</dbReference>
<dbReference type="InterPro" id="IPR014001">
    <property type="entry name" value="Helicase_ATP-bd"/>
</dbReference>
<feature type="domain" description="HRDC" evidence="22">
    <location>
        <begin position="954"/>
        <end position="1034"/>
    </location>
</feature>
<evidence type="ECO:0000256" key="1">
    <source>
        <dbReference type="ARBA" id="ARBA00001947"/>
    </source>
</evidence>
<keyword evidence="11" id="KW-0067">ATP-binding</keyword>
<dbReference type="SMART" id="SM00487">
    <property type="entry name" value="DEXDc"/>
    <property type="match status" value="1"/>
</dbReference>
<evidence type="ECO:0000256" key="10">
    <source>
        <dbReference type="ARBA" id="ARBA00022833"/>
    </source>
</evidence>
<dbReference type="PROSITE" id="PS00690">
    <property type="entry name" value="DEAH_ATP_HELICASE"/>
    <property type="match status" value="1"/>
</dbReference>
<dbReference type="GO" id="GO:0005737">
    <property type="term" value="C:cytoplasm"/>
    <property type="evidence" value="ECO:0007669"/>
    <property type="project" value="TreeGrafter"/>
</dbReference>
<keyword evidence="12" id="KW-0238">DNA-binding</keyword>
<dbReference type="GO" id="GO:0000724">
    <property type="term" value="P:double-strand break repair via homologous recombination"/>
    <property type="evidence" value="ECO:0007669"/>
    <property type="project" value="TreeGrafter"/>
</dbReference>
<dbReference type="GO" id="GO:0009378">
    <property type="term" value="F:four-way junction helicase activity"/>
    <property type="evidence" value="ECO:0007669"/>
    <property type="project" value="TreeGrafter"/>
</dbReference>
<keyword evidence="7" id="KW-0227">DNA damage</keyword>
<evidence type="ECO:0000256" key="2">
    <source>
        <dbReference type="ARBA" id="ARBA00004123"/>
    </source>
</evidence>
<feature type="region of interest" description="Disordered" evidence="20">
    <location>
        <begin position="1061"/>
        <end position="1156"/>
    </location>
</feature>
<evidence type="ECO:0000256" key="4">
    <source>
        <dbReference type="ARBA" id="ARBA00022705"/>
    </source>
</evidence>
<dbReference type="Gene3D" id="3.40.50.300">
    <property type="entry name" value="P-loop containing nucleotide triphosphate hydrolases"/>
    <property type="match status" value="2"/>
</dbReference>
<dbReference type="SMART" id="SM00956">
    <property type="entry name" value="RQC"/>
    <property type="match status" value="1"/>
</dbReference>
<dbReference type="CDD" id="cd18794">
    <property type="entry name" value="SF2_C_RecQ"/>
    <property type="match status" value="1"/>
</dbReference>
<dbReference type="InterPro" id="IPR044876">
    <property type="entry name" value="HRDC_dom_sf"/>
</dbReference>
<keyword evidence="5" id="KW-0479">Metal-binding</keyword>
<feature type="compositionally biased region" description="Low complexity" evidence="20">
    <location>
        <begin position="1109"/>
        <end position="1128"/>
    </location>
</feature>
<dbReference type="SUPFAM" id="SSF46785">
    <property type="entry name" value="Winged helix' DNA-binding domain"/>
    <property type="match status" value="1"/>
</dbReference>
<evidence type="ECO:0000256" key="7">
    <source>
        <dbReference type="ARBA" id="ARBA00022763"/>
    </source>
</evidence>
<dbReference type="FunFam" id="3.40.50.300:FF:000537">
    <property type="entry name" value="Bloom syndrome RecQ-like helicase"/>
    <property type="match status" value="1"/>
</dbReference>
<dbReference type="PROSITE" id="PS50967">
    <property type="entry name" value="HRDC"/>
    <property type="match status" value="1"/>
</dbReference>
<comment type="catalytic activity">
    <reaction evidence="16">
        <text>Couples ATP hydrolysis with the unwinding of duplex DNA by translocating in the 3'-5' direction.</text>
        <dbReference type="EC" id="5.6.2.4"/>
    </reaction>
</comment>
<comment type="subcellular location">
    <subcellularLocation>
        <location evidence="2">Nucleus</location>
    </subcellularLocation>
</comment>
<organism evidence="25 26">
    <name type="scientific">Anas platyrhynchos</name>
    <name type="common">Mallard</name>
    <name type="synonym">Anas boschas</name>
    <dbReference type="NCBI Taxonomy" id="8839"/>
    <lineage>
        <taxon>Eukaryota</taxon>
        <taxon>Metazoa</taxon>
        <taxon>Chordata</taxon>
        <taxon>Craniata</taxon>
        <taxon>Vertebrata</taxon>
        <taxon>Euteleostomi</taxon>
        <taxon>Archelosauria</taxon>
        <taxon>Archosauria</taxon>
        <taxon>Dinosauria</taxon>
        <taxon>Saurischia</taxon>
        <taxon>Theropoda</taxon>
        <taxon>Coelurosauria</taxon>
        <taxon>Aves</taxon>
        <taxon>Neognathae</taxon>
        <taxon>Galloanserae</taxon>
        <taxon>Anseriformes</taxon>
        <taxon>Anatidae</taxon>
        <taxon>Anatinae</taxon>
        <taxon>Anas</taxon>
    </lineage>
</organism>
<dbReference type="SUPFAM" id="SSF47819">
    <property type="entry name" value="HRDC-like"/>
    <property type="match status" value="1"/>
</dbReference>
<dbReference type="InterPro" id="IPR036388">
    <property type="entry name" value="WH-like_DNA-bd_sf"/>
</dbReference>
<dbReference type="GO" id="GO:0005634">
    <property type="term" value="C:nucleus"/>
    <property type="evidence" value="ECO:0007669"/>
    <property type="project" value="UniProtKB-SubCell"/>
</dbReference>
<feature type="compositionally biased region" description="Polar residues" evidence="20">
    <location>
        <begin position="34"/>
        <end position="53"/>
    </location>
</feature>
<dbReference type="PROSITE" id="PS51192">
    <property type="entry name" value="HELICASE_ATP_BIND_1"/>
    <property type="match status" value="1"/>
</dbReference>
<dbReference type="GO" id="GO:0005524">
    <property type="term" value="F:ATP binding"/>
    <property type="evidence" value="ECO:0007669"/>
    <property type="project" value="UniProtKB-KW"/>
</dbReference>
<evidence type="ECO:0000256" key="9">
    <source>
        <dbReference type="ARBA" id="ARBA00022806"/>
    </source>
</evidence>
<evidence type="ECO:0000313" key="25">
    <source>
        <dbReference type="Ensembl" id="ENSAPLP00020016753.1"/>
    </source>
</evidence>
<keyword evidence="6" id="KW-0547">Nucleotide-binding</keyword>
<evidence type="ECO:0000256" key="12">
    <source>
        <dbReference type="ARBA" id="ARBA00023125"/>
    </source>
</evidence>
<reference evidence="25" key="1">
    <citation type="submission" date="2019-08" db="EMBL/GenBank/DDBJ databases">
        <title>Three high-quality genomes provides insights into domestication of ducks.</title>
        <authorList>
            <person name="Hou Z.C."/>
            <person name="Zhu F."/>
            <person name="Yin Z.T."/>
            <person name="Zhang F."/>
        </authorList>
    </citation>
    <scope>NUCLEOTIDE SEQUENCE [LARGE SCALE GENOMIC DNA]</scope>
</reference>
<accession>A0A8B9ZGH3</accession>
<dbReference type="Pfam" id="PF16124">
    <property type="entry name" value="RecQ_Zn_bind"/>
    <property type="match status" value="1"/>
</dbReference>
<dbReference type="SMART" id="SM00341">
    <property type="entry name" value="HRDC"/>
    <property type="match status" value="1"/>
</dbReference>
<evidence type="ECO:0000256" key="21">
    <source>
        <dbReference type="SAM" id="SignalP"/>
    </source>
</evidence>